<reference evidence="2" key="1">
    <citation type="submission" date="2011-06" db="EMBL/GenBank/DDBJ databases">
        <title>The complete genome of chromosome of Runella slithyformis DSM 19594.</title>
        <authorList>
            <consortium name="US DOE Joint Genome Institute (JGI-PGF)"/>
            <person name="Lucas S."/>
            <person name="Han J."/>
            <person name="Lapidus A."/>
            <person name="Bruce D."/>
            <person name="Goodwin L."/>
            <person name="Pitluck S."/>
            <person name="Peters L."/>
            <person name="Kyrpides N."/>
            <person name="Mavromatis K."/>
            <person name="Ivanova N."/>
            <person name="Ovchinnikova G."/>
            <person name="Zhang X."/>
            <person name="Misra M."/>
            <person name="Detter J.C."/>
            <person name="Tapia R."/>
            <person name="Han C."/>
            <person name="Land M."/>
            <person name="Hauser L."/>
            <person name="Markowitz V."/>
            <person name="Cheng J.-F."/>
            <person name="Hugenholtz P."/>
            <person name="Woyke T."/>
            <person name="Wu D."/>
            <person name="Tindall B."/>
            <person name="Faehrich R."/>
            <person name="Brambilla E."/>
            <person name="Klenk H.-P."/>
            <person name="Eisen J.A."/>
        </authorList>
    </citation>
    <scope>NUCLEOTIDE SEQUENCE [LARGE SCALE GENOMIC DNA]</scope>
    <source>
        <strain evidence="2">ATCC 29530 / DSM 19594 / LMG 11500 / NCIMB 11436 / LSU 4</strain>
    </source>
</reference>
<gene>
    <name evidence="1" type="ordered locus">Runsl_5291</name>
</gene>
<protein>
    <recommendedName>
        <fullName evidence="3">Tetratricopeptide repeat protein</fullName>
    </recommendedName>
</protein>
<dbReference type="KEGG" id="rsi:Runsl_5291"/>
<evidence type="ECO:0000313" key="1">
    <source>
        <dbReference type="EMBL" id="AEI51588.1"/>
    </source>
</evidence>
<dbReference type="AlphaFoldDB" id="A0A7U4E8D3"/>
<reference evidence="1 2" key="2">
    <citation type="journal article" date="2012" name="Stand. Genomic Sci.">
        <title>Complete genome sequence of the aquatic bacterium Runella slithyformis type strain (LSU 4(T)).</title>
        <authorList>
            <person name="Copeland A."/>
            <person name="Zhang X."/>
            <person name="Misra M."/>
            <person name="Lapidus A."/>
            <person name="Nolan M."/>
            <person name="Lucas S."/>
            <person name="Deshpande S."/>
            <person name="Cheng J.F."/>
            <person name="Tapia R."/>
            <person name="Goodwin L.A."/>
            <person name="Pitluck S."/>
            <person name="Liolios K."/>
            <person name="Pagani I."/>
            <person name="Ivanova N."/>
            <person name="Mikhailova N."/>
            <person name="Pati A."/>
            <person name="Chen A."/>
            <person name="Palaniappan K."/>
            <person name="Land M."/>
            <person name="Hauser L."/>
            <person name="Pan C."/>
            <person name="Jeffries C.D."/>
            <person name="Detter J.C."/>
            <person name="Brambilla E.M."/>
            <person name="Rohde M."/>
            <person name="Djao O.D."/>
            <person name="Goker M."/>
            <person name="Sikorski J."/>
            <person name="Tindall B.J."/>
            <person name="Woyke T."/>
            <person name="Bristow J."/>
            <person name="Eisen J.A."/>
            <person name="Markowitz V."/>
            <person name="Hugenholtz P."/>
            <person name="Kyrpides N.C."/>
            <person name="Klenk H.P."/>
            <person name="Mavromatis K."/>
        </authorList>
    </citation>
    <scope>NUCLEOTIDE SEQUENCE [LARGE SCALE GENOMIC DNA]</scope>
    <source>
        <strain evidence="2">ATCC 29530 / DSM 19594 / LMG 11500 / NCIMB 11436 / LSU 4</strain>
    </source>
</reference>
<organism evidence="1 2">
    <name type="scientific">Runella slithyformis (strain ATCC 29530 / DSM 19594 / LMG 11500 / NCIMB 11436 / LSU 4)</name>
    <dbReference type="NCBI Taxonomy" id="761193"/>
    <lineage>
        <taxon>Bacteria</taxon>
        <taxon>Pseudomonadati</taxon>
        <taxon>Bacteroidota</taxon>
        <taxon>Cytophagia</taxon>
        <taxon>Cytophagales</taxon>
        <taxon>Spirosomataceae</taxon>
        <taxon>Runella</taxon>
    </lineage>
</organism>
<accession>A0A7U4E8D3</accession>
<dbReference type="InterPro" id="IPR011990">
    <property type="entry name" value="TPR-like_helical_dom_sf"/>
</dbReference>
<evidence type="ECO:0008006" key="3">
    <source>
        <dbReference type="Google" id="ProtNLM"/>
    </source>
</evidence>
<keyword evidence="2" id="KW-1185">Reference proteome</keyword>
<sequence length="765" mass="86266">MLLACAGGPADLNEFTSYFLPESAAIQAGDGRYHYTQQFLYLDEYSDSLRLEENTNAEAWAKYAGVSPEIAYNYFYAESPNNTLSNRLLLKGNKAAIAYLQLAKAADNAYRPATYSWEEGSKDSLVLVESYEKAKQNARTATDGFLKERYGFQAVKLAMMLDQPDACIKLYDELIRPLKTKSFISDWAYARRAGASMAMGDTAKAIYEFAQVFERCPSRRREADLSLRMKGVLFQEKALSYCQNDAEKAAVYALCAIQPFQDGLPFLKKMVELNPKNSLIELIAAREINKTEYYSLGEIPYTEDTLAFEAHRKESPSYFEELKAFTAELAENKNLNNPAFWYTAASYLAYVNKEYDQASEYLTKAQAHPTPNNYLKQQIAVQQMLLLVAKQEAVTPEFEAQAIGMLEQFNRSDNFRLVNAYTRACGLLAKMYRGQPLEDKKSGGFLSSCGSKSDEVPATHLAKAFLVEAASSWQSRPQSDDLYLPAFATNKDRYAIEDSASTGTIEQVLQYMQQPALTDTDNRLIGLSGVDADYLYVVLGRKYLSTHQYAKAAEAFGHVAPTFWTAETSVFPTHFDENPFHLSPNNGESKTHSFTPATFAKRMAELESQMNKGDAKAAYLLGCGAYNIGYWGNSWILSQRQRSSSEYEYMYPPRDLSGEDYYVMTKARSYFEKALQSKDPELAAKAAFGAALCEQSAFFIYRANEGRDLGYGEDEQTAFQKRMSVEEKKRLGKYFALLRSRYAATQYTQEVLEECSIYRDFVGGE</sequence>
<evidence type="ECO:0000313" key="2">
    <source>
        <dbReference type="Proteomes" id="UP000000493"/>
    </source>
</evidence>
<dbReference type="Proteomes" id="UP000000493">
    <property type="component" value="Chromosome"/>
</dbReference>
<dbReference type="SUPFAM" id="SSF48452">
    <property type="entry name" value="TPR-like"/>
    <property type="match status" value="1"/>
</dbReference>
<name>A0A7U4E8D3_RUNSL</name>
<proteinExistence type="predicted"/>
<dbReference type="EMBL" id="CP002859">
    <property type="protein sequence ID" value="AEI51588.1"/>
    <property type="molecule type" value="Genomic_DNA"/>
</dbReference>